<evidence type="ECO:0000313" key="2">
    <source>
        <dbReference type="EMBL" id="MFD0622460.1"/>
    </source>
</evidence>
<evidence type="ECO:0000313" key="3">
    <source>
        <dbReference type="Proteomes" id="UP001596915"/>
    </source>
</evidence>
<keyword evidence="3" id="KW-1185">Reference proteome</keyword>
<reference evidence="3" key="2">
    <citation type="journal article" date="2019" name="Int. J. Syst. Evol. Microbiol.">
        <title>The Global Catalogue of Microorganisms (GCM) 10K type strain sequencing project: providing services to taxonomists for standard genome sequencing and annotation.</title>
        <authorList>
            <consortium name="The Broad Institute Genomics Platform"/>
            <consortium name="The Broad Institute Genome Sequencing Center for Infectious Disease"/>
            <person name="Wu L."/>
            <person name="Ma J."/>
        </authorList>
    </citation>
    <scope>NUCLEOTIDE SEQUENCE [LARGE SCALE GENOMIC DNA]</scope>
    <source>
        <strain evidence="3">JCM 12607</strain>
    </source>
</reference>
<proteinExistence type="predicted"/>
<accession>A0ABW2WKW8</accession>
<reference evidence="1" key="1">
    <citation type="journal article" date="2014" name="Int. J. Syst. Evol. Microbiol.">
        <title>Complete genome of a new Firmicutes species belonging to the dominant human colonic microbiota ('Ruminococcus bicirculans') reveals two chromosomes and a selective capacity to utilize plant glucans.</title>
        <authorList>
            <consortium name="NISC Comparative Sequencing Program"/>
            <person name="Wegmann U."/>
            <person name="Louis P."/>
            <person name="Goesmann A."/>
            <person name="Henrissat B."/>
            <person name="Duncan S.H."/>
            <person name="Flint H.J."/>
        </authorList>
    </citation>
    <scope>NUCLEOTIDE SEQUENCE</scope>
    <source>
        <strain evidence="1">JCM 12607</strain>
    </source>
</reference>
<dbReference type="EMBL" id="JBHTGL010000005">
    <property type="protein sequence ID" value="MFD0622166.1"/>
    <property type="molecule type" value="Genomic_DNA"/>
</dbReference>
<dbReference type="EMBL" id="JBHTGL010000006">
    <property type="protein sequence ID" value="MFD0622460.1"/>
    <property type="molecule type" value="Genomic_DNA"/>
</dbReference>
<reference evidence="1" key="3">
    <citation type="submission" date="2024-09" db="EMBL/GenBank/DDBJ databases">
        <authorList>
            <person name="Sun Q."/>
            <person name="Mori K."/>
        </authorList>
    </citation>
    <scope>NUCLEOTIDE SEQUENCE</scope>
    <source>
        <strain evidence="1">JCM 12607</strain>
    </source>
</reference>
<evidence type="ECO:0000313" key="1">
    <source>
        <dbReference type="EMBL" id="MFD0622166.1"/>
    </source>
</evidence>
<protein>
    <recommendedName>
        <fullName evidence="4">Lasso RiPP family leader peptide-containing protein</fullName>
    </recommendedName>
</protein>
<comment type="caution">
    <text evidence="1">The sequence shown here is derived from an EMBL/GenBank/DDBJ whole genome shotgun (WGS) entry which is preliminary data.</text>
</comment>
<evidence type="ECO:0008006" key="4">
    <source>
        <dbReference type="Google" id="ProtNLM"/>
    </source>
</evidence>
<sequence>MDTTATTTETETYTAPVLSALGTVTGATLGSAGNNNADDTQYWQ</sequence>
<dbReference type="Proteomes" id="UP001596915">
    <property type="component" value="Unassembled WGS sequence"/>
</dbReference>
<organism evidence="1 3">
    <name type="scientific">Streptomyces sanglieri</name>
    <dbReference type="NCBI Taxonomy" id="193460"/>
    <lineage>
        <taxon>Bacteria</taxon>
        <taxon>Bacillati</taxon>
        <taxon>Actinomycetota</taxon>
        <taxon>Actinomycetes</taxon>
        <taxon>Kitasatosporales</taxon>
        <taxon>Streptomycetaceae</taxon>
        <taxon>Streptomyces</taxon>
    </lineage>
</organism>
<name>A0ABW2WKW8_9ACTN</name>
<gene>
    <name evidence="1" type="ORF">ACFQ2K_04395</name>
    <name evidence="2" type="ORF">ACFQ2K_06055</name>
</gene>